<accession>A0A370F6D0</accession>
<evidence type="ECO:0000256" key="2">
    <source>
        <dbReference type="ARBA" id="ARBA00008954"/>
    </source>
</evidence>
<evidence type="ECO:0000256" key="4">
    <source>
        <dbReference type="ARBA" id="ARBA00022679"/>
    </source>
</evidence>
<evidence type="ECO:0000256" key="6">
    <source>
        <dbReference type="RuleBase" id="RU003560"/>
    </source>
</evidence>
<evidence type="ECO:0000256" key="3">
    <source>
        <dbReference type="ARBA" id="ARBA00022576"/>
    </source>
</evidence>
<dbReference type="AlphaFoldDB" id="A0A370F6D0"/>
<dbReference type="InterPro" id="IPR015422">
    <property type="entry name" value="PyrdxlP-dep_Trfase_small"/>
</dbReference>
<keyword evidence="8" id="KW-1185">Reference proteome</keyword>
<dbReference type="SUPFAM" id="SSF53383">
    <property type="entry name" value="PLP-dependent transferases"/>
    <property type="match status" value="1"/>
</dbReference>
<gene>
    <name evidence="7" type="ORF">DFR41_11655</name>
</gene>
<reference evidence="7 8" key="1">
    <citation type="submission" date="2018-07" db="EMBL/GenBank/DDBJ databases">
        <title>Genomic Encyclopedia of Type Strains, Phase IV (KMG-IV): sequencing the most valuable type-strain genomes for metagenomic binning, comparative biology and taxonomic classification.</title>
        <authorList>
            <person name="Goeker M."/>
        </authorList>
    </citation>
    <scope>NUCLEOTIDE SEQUENCE [LARGE SCALE GENOMIC DNA]</scope>
    <source>
        <strain evidence="7 8">DSM 21352</strain>
    </source>
</reference>
<dbReference type="PROSITE" id="PS00600">
    <property type="entry name" value="AA_TRANSFER_CLASS_3"/>
    <property type="match status" value="1"/>
</dbReference>
<dbReference type="PANTHER" id="PTHR42684">
    <property type="entry name" value="ADENOSYLMETHIONINE-8-AMINO-7-OXONONANOATE AMINOTRANSFERASE"/>
    <property type="match status" value="1"/>
</dbReference>
<comment type="similarity">
    <text evidence="2 6">Belongs to the class-III pyridoxal-phosphate-dependent aminotransferase family.</text>
</comment>
<evidence type="ECO:0000256" key="1">
    <source>
        <dbReference type="ARBA" id="ARBA00001933"/>
    </source>
</evidence>
<proteinExistence type="inferred from homology"/>
<dbReference type="GO" id="GO:0009102">
    <property type="term" value="P:biotin biosynthetic process"/>
    <property type="evidence" value="ECO:0007669"/>
    <property type="project" value="TreeGrafter"/>
</dbReference>
<dbReference type="GO" id="GO:0030170">
    <property type="term" value="F:pyridoxal phosphate binding"/>
    <property type="evidence" value="ECO:0007669"/>
    <property type="project" value="InterPro"/>
</dbReference>
<keyword evidence="4" id="KW-0808">Transferase</keyword>
<evidence type="ECO:0000256" key="5">
    <source>
        <dbReference type="ARBA" id="ARBA00022898"/>
    </source>
</evidence>
<evidence type="ECO:0000313" key="7">
    <source>
        <dbReference type="EMBL" id="RDI17728.1"/>
    </source>
</evidence>
<dbReference type="Gene3D" id="3.90.1150.10">
    <property type="entry name" value="Aspartate Aminotransferase, domain 1"/>
    <property type="match status" value="1"/>
</dbReference>
<dbReference type="InterPro" id="IPR015424">
    <property type="entry name" value="PyrdxlP-dep_Trfase"/>
</dbReference>
<keyword evidence="5 6" id="KW-0663">Pyridoxal phosphate</keyword>
<dbReference type="EMBL" id="QQAV01000016">
    <property type="protein sequence ID" value="RDI17728.1"/>
    <property type="molecule type" value="Genomic_DNA"/>
</dbReference>
<dbReference type="PANTHER" id="PTHR42684:SF1">
    <property type="entry name" value="BETA-ALANINE--PYRUVATE AMINOTRANSFERASE"/>
    <property type="match status" value="1"/>
</dbReference>
<organism evidence="7 8">
    <name type="scientific">Pseudacidovorax intermedius</name>
    <dbReference type="NCBI Taxonomy" id="433924"/>
    <lineage>
        <taxon>Bacteria</taxon>
        <taxon>Pseudomonadati</taxon>
        <taxon>Pseudomonadota</taxon>
        <taxon>Betaproteobacteria</taxon>
        <taxon>Burkholderiales</taxon>
        <taxon>Comamonadaceae</taxon>
        <taxon>Pseudacidovorax</taxon>
    </lineage>
</organism>
<name>A0A370F6D0_9BURK</name>
<dbReference type="Proteomes" id="UP000255265">
    <property type="component" value="Unassembled WGS sequence"/>
</dbReference>
<comment type="cofactor">
    <cofactor evidence="1">
        <name>pyridoxal 5'-phosphate</name>
        <dbReference type="ChEBI" id="CHEBI:597326"/>
    </cofactor>
</comment>
<keyword evidence="7" id="KW-0670">Pyruvate</keyword>
<dbReference type="CDD" id="cd00610">
    <property type="entry name" value="OAT_like"/>
    <property type="match status" value="1"/>
</dbReference>
<keyword evidence="3" id="KW-0032">Aminotransferase</keyword>
<comment type="caution">
    <text evidence="7">The sequence shown here is derived from an EMBL/GenBank/DDBJ whole genome shotgun (WGS) entry which is preliminary data.</text>
</comment>
<evidence type="ECO:0000313" key="8">
    <source>
        <dbReference type="Proteomes" id="UP000255265"/>
    </source>
</evidence>
<sequence>MRPDPLNPDNAGLAGSANDSLQPYWMPFTANRLFKSKPRMFVAAEGMHYVTDDGRRILDAMAGLWCVNAGHNPPRIVRAIQEQAARLDFVSSFQMGHPLAFQLAERIAELAPAGLDRVFFTNSGSEAVDTALKIARAYHKVRGDANRIKLIGRAKAYHGMGFGGLSVAGIPRHRRDFGPLLGDVDHLPHTHDLTHNAFSRGQPAWGAHLADELEAIVQIHDASTIAAVIVEPVTGSGGVLPPPVGYLERLRELCTRYGILLIFDEVISGFGRLGAPFGSTALGVTPDLITCAKGMTNGAVPMGGVIASSAVYDAFMAAPEAAVELMHGYTYSGHPLACAAGLAAIDTYEQEGLFARGPQISATWEAAVHQLKGAPHVRDIRNIGVLAAIELTPREGAPGARAAEAVEHCFAAGVLVRVAGDNLVLSPPLTISPDQMTQVVETIDAALRTVA</sequence>
<dbReference type="InterPro" id="IPR005814">
    <property type="entry name" value="Aminotrans_3"/>
</dbReference>
<dbReference type="Gene3D" id="3.40.640.10">
    <property type="entry name" value="Type I PLP-dependent aspartate aminotransferase-like (Major domain)"/>
    <property type="match status" value="1"/>
</dbReference>
<dbReference type="InterPro" id="IPR049704">
    <property type="entry name" value="Aminotrans_3_PPA_site"/>
</dbReference>
<dbReference type="RefSeq" id="WP_017761711.1">
    <property type="nucleotide sequence ID" value="NZ_QQAV01000016.1"/>
</dbReference>
<dbReference type="PIRSF" id="PIRSF000521">
    <property type="entry name" value="Transaminase_4ab_Lys_Orn"/>
    <property type="match status" value="1"/>
</dbReference>
<dbReference type="InterPro" id="IPR015421">
    <property type="entry name" value="PyrdxlP-dep_Trfase_major"/>
</dbReference>
<protein>
    <submittedName>
        <fullName evidence="7">Beta-alanine--pyruvate transaminase</fullName>
    </submittedName>
</protein>
<dbReference type="Pfam" id="PF00202">
    <property type="entry name" value="Aminotran_3"/>
    <property type="match status" value="1"/>
</dbReference>
<dbReference type="FunFam" id="3.40.640.10:FF:000014">
    <property type="entry name" value="Adenosylmethionine-8-amino-7-oxononanoate aminotransferase, probable"/>
    <property type="match status" value="1"/>
</dbReference>
<dbReference type="GO" id="GO:0004015">
    <property type="term" value="F:adenosylmethionine-8-amino-7-oxononanoate transaminase activity"/>
    <property type="evidence" value="ECO:0007669"/>
    <property type="project" value="TreeGrafter"/>
</dbReference>